<evidence type="ECO:0000256" key="2">
    <source>
        <dbReference type="ARBA" id="ARBA00022803"/>
    </source>
</evidence>
<dbReference type="Pfam" id="PF13432">
    <property type="entry name" value="TPR_16"/>
    <property type="match status" value="1"/>
</dbReference>
<keyword evidence="1" id="KW-0677">Repeat</keyword>
<dbReference type="RefSeq" id="WP_079906840.1">
    <property type="nucleotide sequence ID" value="NZ_FUXM01000002.1"/>
</dbReference>
<protein>
    <submittedName>
        <fullName evidence="5">Tetratricopeptide repeat-containing protein</fullName>
    </submittedName>
</protein>
<dbReference type="AlphaFoldDB" id="A0A1T4LM33"/>
<keyword evidence="4" id="KW-1133">Transmembrane helix</keyword>
<evidence type="ECO:0000256" key="3">
    <source>
        <dbReference type="PROSITE-ProRule" id="PRU00339"/>
    </source>
</evidence>
<dbReference type="Gene3D" id="1.25.40.10">
    <property type="entry name" value="Tetratricopeptide repeat domain"/>
    <property type="match status" value="2"/>
</dbReference>
<organism evidence="5 6">
    <name type="scientific">Carboxydocella sporoproducens DSM 16521</name>
    <dbReference type="NCBI Taxonomy" id="1121270"/>
    <lineage>
        <taxon>Bacteria</taxon>
        <taxon>Bacillati</taxon>
        <taxon>Bacillota</taxon>
        <taxon>Clostridia</taxon>
        <taxon>Eubacteriales</taxon>
        <taxon>Clostridiales Family XVI. Incertae Sedis</taxon>
        <taxon>Carboxydocella</taxon>
    </lineage>
</organism>
<sequence length="215" mass="24930">MDLQPQENIIPLNRAIIYLTILIITGLLVFYSIGKFLFWNKPEFQSKTEYDLAVAMENVKKYPQNALLRVELGWAFAQAGNYDRALEEYQNALKIDKKNVAAKYNMALIYLQKNQDQKAVKLLEELIKERPAFTEARLTLGEYYLQTKKYDDALKHFHFVLKANPGTVDYIYLIGQALEGKGKIKEAIQQYELALRYVPDFQPAKEALEKLKAKK</sequence>
<dbReference type="InterPro" id="IPR019734">
    <property type="entry name" value="TPR_rpt"/>
</dbReference>
<dbReference type="EMBL" id="FUXM01000002">
    <property type="protein sequence ID" value="SJZ55800.1"/>
    <property type="molecule type" value="Genomic_DNA"/>
</dbReference>
<dbReference type="Proteomes" id="UP000189933">
    <property type="component" value="Unassembled WGS sequence"/>
</dbReference>
<dbReference type="PROSITE" id="PS50005">
    <property type="entry name" value="TPR"/>
    <property type="match status" value="3"/>
</dbReference>
<dbReference type="InterPro" id="IPR011990">
    <property type="entry name" value="TPR-like_helical_dom_sf"/>
</dbReference>
<evidence type="ECO:0000313" key="5">
    <source>
        <dbReference type="EMBL" id="SJZ55800.1"/>
    </source>
</evidence>
<dbReference type="SUPFAM" id="SSF48452">
    <property type="entry name" value="TPR-like"/>
    <property type="match status" value="1"/>
</dbReference>
<keyword evidence="6" id="KW-1185">Reference proteome</keyword>
<evidence type="ECO:0000256" key="4">
    <source>
        <dbReference type="SAM" id="Phobius"/>
    </source>
</evidence>
<keyword evidence="4" id="KW-0472">Membrane</keyword>
<keyword evidence="2 3" id="KW-0802">TPR repeat</keyword>
<dbReference type="Pfam" id="PF14559">
    <property type="entry name" value="TPR_19"/>
    <property type="match status" value="1"/>
</dbReference>
<keyword evidence="4" id="KW-0812">Transmembrane</keyword>
<accession>A0A1T4LM33</accession>
<evidence type="ECO:0000313" key="6">
    <source>
        <dbReference type="Proteomes" id="UP000189933"/>
    </source>
</evidence>
<proteinExistence type="predicted"/>
<reference evidence="6" key="1">
    <citation type="submission" date="2017-02" db="EMBL/GenBank/DDBJ databases">
        <authorList>
            <person name="Varghese N."/>
            <person name="Submissions S."/>
        </authorList>
    </citation>
    <scope>NUCLEOTIDE SEQUENCE [LARGE SCALE GENOMIC DNA]</scope>
    <source>
        <strain evidence="6">DSM 16521</strain>
    </source>
</reference>
<gene>
    <name evidence="5" type="ORF">SAMN02745885_00213</name>
</gene>
<dbReference type="SMART" id="SM00028">
    <property type="entry name" value="TPR"/>
    <property type="match status" value="4"/>
</dbReference>
<feature type="repeat" description="TPR" evidence="3">
    <location>
        <begin position="66"/>
        <end position="99"/>
    </location>
</feature>
<dbReference type="PROSITE" id="PS50293">
    <property type="entry name" value="TPR_REGION"/>
    <property type="match status" value="1"/>
</dbReference>
<dbReference type="PANTHER" id="PTHR44943">
    <property type="entry name" value="CELLULOSE SYNTHASE OPERON PROTEIN C"/>
    <property type="match status" value="1"/>
</dbReference>
<dbReference type="InterPro" id="IPR051685">
    <property type="entry name" value="Ycf3/AcsC/BcsC/TPR_MFPF"/>
</dbReference>
<name>A0A1T4LM33_9FIRM</name>
<evidence type="ECO:0000256" key="1">
    <source>
        <dbReference type="ARBA" id="ARBA00022737"/>
    </source>
</evidence>
<feature type="repeat" description="TPR" evidence="3">
    <location>
        <begin position="168"/>
        <end position="201"/>
    </location>
</feature>
<dbReference type="PANTHER" id="PTHR44943:SF8">
    <property type="entry name" value="TPR REPEAT-CONTAINING PROTEIN MJ0263"/>
    <property type="match status" value="1"/>
</dbReference>
<feature type="repeat" description="TPR" evidence="3">
    <location>
        <begin position="134"/>
        <end position="167"/>
    </location>
</feature>
<feature type="transmembrane region" description="Helical" evidence="4">
    <location>
        <begin position="15"/>
        <end position="38"/>
    </location>
</feature>